<dbReference type="Pfam" id="PF07498">
    <property type="entry name" value="Rho_N"/>
    <property type="match status" value="1"/>
</dbReference>
<dbReference type="GO" id="GO:0006353">
    <property type="term" value="P:DNA-templated transcription termination"/>
    <property type="evidence" value="ECO:0007669"/>
    <property type="project" value="InterPro"/>
</dbReference>
<evidence type="ECO:0000256" key="1">
    <source>
        <dbReference type="SAM" id="MobiDB-lite"/>
    </source>
</evidence>
<feature type="domain" description="Rho termination factor-like N-terminal" evidence="2">
    <location>
        <begin position="5"/>
        <end position="47"/>
    </location>
</feature>
<dbReference type="SMART" id="SM00959">
    <property type="entry name" value="Rho_N"/>
    <property type="match status" value="1"/>
</dbReference>
<comment type="caution">
    <text evidence="3">The sequence shown here is derived from an EMBL/GenBank/DDBJ whole genome shotgun (WGS) entry which is preliminary data.</text>
</comment>
<dbReference type="GeneID" id="92182262"/>
<gene>
    <name evidence="3" type="ORF">IAR55_005004</name>
</gene>
<dbReference type="AlphaFoldDB" id="A0AAW0YX68"/>
<protein>
    <recommendedName>
        <fullName evidence="2">Rho termination factor-like N-terminal domain-containing protein</fullName>
    </recommendedName>
</protein>
<keyword evidence="4" id="KW-1185">Reference proteome</keyword>
<dbReference type="Proteomes" id="UP001388673">
    <property type="component" value="Unassembled WGS sequence"/>
</dbReference>
<dbReference type="EMBL" id="JBCAWK010000009">
    <property type="protein sequence ID" value="KAK8849669.1"/>
    <property type="molecule type" value="Genomic_DNA"/>
</dbReference>
<accession>A0AAW0YX68</accession>
<dbReference type="InterPro" id="IPR011112">
    <property type="entry name" value="Rho-like_N"/>
</dbReference>
<proteinExistence type="predicted"/>
<dbReference type="RefSeq" id="XP_066801557.1">
    <property type="nucleotide sequence ID" value="XM_066948098.1"/>
</dbReference>
<dbReference type="KEGG" id="kne:92182262"/>
<organism evidence="3 4">
    <name type="scientific">Kwoniella newhampshirensis</name>
    <dbReference type="NCBI Taxonomy" id="1651941"/>
    <lineage>
        <taxon>Eukaryota</taxon>
        <taxon>Fungi</taxon>
        <taxon>Dikarya</taxon>
        <taxon>Basidiomycota</taxon>
        <taxon>Agaricomycotina</taxon>
        <taxon>Tremellomycetes</taxon>
        <taxon>Tremellales</taxon>
        <taxon>Cryptococcaceae</taxon>
        <taxon>Kwoniella</taxon>
    </lineage>
</organism>
<feature type="compositionally biased region" description="Polar residues" evidence="1">
    <location>
        <begin position="168"/>
        <end position="181"/>
    </location>
</feature>
<feature type="region of interest" description="Disordered" evidence="1">
    <location>
        <begin position="46"/>
        <end position="74"/>
    </location>
</feature>
<dbReference type="SUPFAM" id="SSF68912">
    <property type="entry name" value="Rho N-terminal domain-like"/>
    <property type="match status" value="1"/>
</dbReference>
<feature type="compositionally biased region" description="Basic and acidic residues" evidence="1">
    <location>
        <begin position="65"/>
        <end position="74"/>
    </location>
</feature>
<sequence>MHEKDLQAMKVSQLKIKCKELKVPNFSKLTKAELVQRILDTETHSNRTQHAVQYDKKSSPSTVSHPKDESKKLQACQPDRRQIGGDTTISPDTIVAEEAGETHGATPQAGDIARYRQMSSTTLPGVLSTKMTSKMTTSTAHADGPTTASALLKTKGASFKAPTPKLLPQQSPLKSLTDSRPQEYTHTLNSALDRVAYIRSHFISRLLHTLNRHRSMSPPPSSAPKAENDCAYGTTKELSFQGFESGIYHTGSADDFCVALRFWISRLHVLMQLGCGEAWSTFGGGLGLLTPDLAKWPVVAGCKRISRDFWLIQTNESLTCKSGMISFIVFGLTGEVLATSTDHRRENSIEGCPVRNDWYNFIVDSPMEASIADGLLNRIKTKNVEEFPGGISRAWRRRRSDSGTGDERLLIAQRVAVASCALNSNVDSCTTATIPFCTRDRPPQLRSIRLRAKRHWTGHRDKGVNDVKQSEEFWVGWEDRTWG</sequence>
<evidence type="ECO:0000313" key="3">
    <source>
        <dbReference type="EMBL" id="KAK8849669.1"/>
    </source>
</evidence>
<feature type="region of interest" description="Disordered" evidence="1">
    <location>
        <begin position="160"/>
        <end position="181"/>
    </location>
</feature>
<evidence type="ECO:0000259" key="2">
    <source>
        <dbReference type="SMART" id="SM00959"/>
    </source>
</evidence>
<dbReference type="InterPro" id="IPR036269">
    <property type="entry name" value="Rho_N_sf"/>
</dbReference>
<dbReference type="Gene3D" id="1.10.720.10">
    <property type="match status" value="1"/>
</dbReference>
<evidence type="ECO:0000313" key="4">
    <source>
        <dbReference type="Proteomes" id="UP001388673"/>
    </source>
</evidence>
<reference evidence="3 4" key="1">
    <citation type="journal article" date="2024" name="bioRxiv">
        <title>Comparative genomics of Cryptococcus and Kwoniella reveals pathogenesis evolution and contrasting karyotype dynamics via intercentromeric recombination or chromosome fusion.</title>
        <authorList>
            <person name="Coelho M.A."/>
            <person name="David-Palma M."/>
            <person name="Shea T."/>
            <person name="Bowers K."/>
            <person name="McGinley-Smith S."/>
            <person name="Mohammad A.W."/>
            <person name="Gnirke A."/>
            <person name="Yurkov A.M."/>
            <person name="Nowrousian M."/>
            <person name="Sun S."/>
            <person name="Cuomo C.A."/>
            <person name="Heitman J."/>
        </authorList>
    </citation>
    <scope>NUCLEOTIDE SEQUENCE [LARGE SCALE GENOMIC DNA]</scope>
    <source>
        <strain evidence="3 4">CBS 13917</strain>
    </source>
</reference>
<name>A0AAW0YX68_9TREE</name>